<dbReference type="PANTHER" id="PTHR43425:SF2">
    <property type="entry name" value="OXYGEN-INSENSITIVE NADPH NITROREDUCTASE"/>
    <property type="match status" value="1"/>
</dbReference>
<evidence type="ECO:0000313" key="8">
    <source>
        <dbReference type="Proteomes" id="UP000277294"/>
    </source>
</evidence>
<feature type="domain" description="Nitroreductase" evidence="6">
    <location>
        <begin position="10"/>
        <end position="164"/>
    </location>
</feature>
<evidence type="ECO:0000256" key="5">
    <source>
        <dbReference type="PIRNR" id="PIRNR005426"/>
    </source>
</evidence>
<keyword evidence="3 5" id="KW-0288">FMN</keyword>
<dbReference type="PANTHER" id="PTHR43425">
    <property type="entry name" value="OXYGEN-INSENSITIVE NADPH NITROREDUCTASE"/>
    <property type="match status" value="1"/>
</dbReference>
<evidence type="ECO:0000259" key="6">
    <source>
        <dbReference type="Pfam" id="PF00881"/>
    </source>
</evidence>
<keyword evidence="5" id="KW-0521">NADP</keyword>
<proteinExistence type="inferred from homology"/>
<dbReference type="Proteomes" id="UP000277294">
    <property type="component" value="Unassembled WGS sequence"/>
</dbReference>
<dbReference type="SUPFAM" id="SSF55469">
    <property type="entry name" value="FMN-dependent nitroreductase-like"/>
    <property type="match status" value="1"/>
</dbReference>
<keyword evidence="8" id="KW-1185">Reference proteome</keyword>
<dbReference type="GO" id="GO:0008752">
    <property type="term" value="F:FMN reductase [NAD(P)H] activity"/>
    <property type="evidence" value="ECO:0007669"/>
    <property type="project" value="UniProtKB-EC"/>
</dbReference>
<reference evidence="7 8" key="1">
    <citation type="submission" date="2018-10" db="EMBL/GenBank/DDBJ databases">
        <authorList>
            <person name="Criscuolo A."/>
        </authorList>
    </citation>
    <scope>NUCLEOTIDE SEQUENCE [LARGE SCALE GENOMIC DNA]</scope>
    <source>
        <strain evidence="7">DnA1</strain>
    </source>
</reference>
<organism evidence="7 8">
    <name type="scientific">Pigmentiphaga humi</name>
    <dbReference type="NCBI Taxonomy" id="2478468"/>
    <lineage>
        <taxon>Bacteria</taxon>
        <taxon>Pseudomonadati</taxon>
        <taxon>Pseudomonadota</taxon>
        <taxon>Betaproteobacteria</taxon>
        <taxon>Burkholderiales</taxon>
        <taxon>Alcaligenaceae</taxon>
        <taxon>Pigmentiphaga</taxon>
    </lineage>
</organism>
<dbReference type="InterPro" id="IPR000415">
    <property type="entry name" value="Nitroreductase-like"/>
</dbReference>
<protein>
    <submittedName>
        <fullName evidence="7">FMN reductase [NAD(P)H]</fullName>
        <ecNumber evidence="7">1.5.1.39</ecNumber>
    </submittedName>
</protein>
<keyword evidence="2 5" id="KW-0285">Flavoprotein</keyword>
<keyword evidence="4 5" id="KW-0560">Oxidoreductase</keyword>
<name>A0A3P4B4T4_9BURK</name>
<dbReference type="RefSeq" id="WP_124080526.1">
    <property type="nucleotide sequence ID" value="NZ_UWPJ01000024.1"/>
</dbReference>
<dbReference type="Pfam" id="PF00881">
    <property type="entry name" value="Nitroreductase"/>
    <property type="match status" value="1"/>
</dbReference>
<dbReference type="Gene3D" id="3.40.109.10">
    <property type="entry name" value="NADH Oxidase"/>
    <property type="match status" value="1"/>
</dbReference>
<dbReference type="InterPro" id="IPR016446">
    <property type="entry name" value="Flavin_OxRdtase_Frp"/>
</dbReference>
<dbReference type="InterPro" id="IPR029479">
    <property type="entry name" value="Nitroreductase"/>
</dbReference>
<evidence type="ECO:0000256" key="1">
    <source>
        <dbReference type="ARBA" id="ARBA00008366"/>
    </source>
</evidence>
<evidence type="ECO:0000256" key="4">
    <source>
        <dbReference type="ARBA" id="ARBA00023002"/>
    </source>
</evidence>
<accession>A0A3P4B4T4</accession>
<evidence type="ECO:0000256" key="3">
    <source>
        <dbReference type="ARBA" id="ARBA00022643"/>
    </source>
</evidence>
<comment type="similarity">
    <text evidence="1 5">Belongs to the flavin oxidoreductase frp family.</text>
</comment>
<dbReference type="AlphaFoldDB" id="A0A3P4B4T4"/>
<evidence type="ECO:0000313" key="7">
    <source>
        <dbReference type="EMBL" id="VCU71062.1"/>
    </source>
</evidence>
<dbReference type="EMBL" id="UWPJ01000024">
    <property type="protein sequence ID" value="VCU71062.1"/>
    <property type="molecule type" value="Genomic_DNA"/>
</dbReference>
<dbReference type="PIRSF" id="PIRSF005426">
    <property type="entry name" value="Frp"/>
    <property type="match status" value="1"/>
</dbReference>
<dbReference type="EC" id="1.5.1.39" evidence="7"/>
<evidence type="ECO:0000256" key="2">
    <source>
        <dbReference type="ARBA" id="ARBA00022630"/>
    </source>
</evidence>
<dbReference type="OrthoDB" id="3181400at2"/>
<gene>
    <name evidence="7" type="primary">nfrA2</name>
    <name evidence="7" type="ORF">PIGHUM_03142</name>
</gene>
<sequence length="245" mass="26276">MNAPLNVFTSHRSQRNFTSQPVAESLLAEVFEATRRAPTWNNAQNVSWVTVTDPAAKAELAHLAGNQAQIERAPVFAVLCVDFHKTAAACARHGVAQRVQENLNGLLIGVLDAGILAGTMMNAARAAGLAVCPVGGVRREPRKVIDLLGLPRLVMPMVGVCLGYAPAPAQPLKPRLPLSSLWHRERYDDASLETDIARLDAETLAYSEALGRADAPSWSAATAAKYASAGYLHVADTLRQQGFVF</sequence>